<accession>A0ABX5IRD9</accession>
<dbReference type="Pfam" id="PF03747">
    <property type="entry name" value="ADP_ribosyl_GH"/>
    <property type="match status" value="1"/>
</dbReference>
<dbReference type="Proteomes" id="UP000241895">
    <property type="component" value="Unassembled WGS sequence"/>
</dbReference>
<proteinExistence type="inferred from homology"/>
<sequence length="365" mass="39419">MKNKTHEIRQKFVGCLLGGAVGDALGAPVEFMTHVEIVSKFGESGITEYVPCYGGIGRITDDTQMVLFTAEGLLRGHVRGARRGICHIASVISSAYERWLYTQGYRSRMETGEDWLTSGWLAGHAELQNQRAPGRTCISALRSMERYGASAKNNSKGCGGLMRVAPCGLFIWPSTTGSDAFHLGMQAASITHGHPSGYLTAGVLSELILHLINGKGLRDSLGKVKEALVAYEGHEETLDALEKAEALADISSNHFEAISKLGQGWVAEEALSIAVYCALVAKDLRHGVCLAVNHDGDSDSTGAIAGNLLGAMMGVSAIPESWLEPLELRDVITEMAEDLVDSNEWDLDDFGGLDNDWVWKKYPGY</sequence>
<dbReference type="RefSeq" id="WP_108133734.1">
    <property type="nucleotide sequence ID" value="NZ_PXNS01000017.1"/>
</dbReference>
<evidence type="ECO:0000313" key="3">
    <source>
        <dbReference type="EMBL" id="PTL89080.1"/>
    </source>
</evidence>
<protein>
    <submittedName>
        <fullName evidence="3">ADP-ribosylglycohydrolase</fullName>
    </submittedName>
</protein>
<dbReference type="SUPFAM" id="SSF101478">
    <property type="entry name" value="ADP-ribosylglycohydrolase"/>
    <property type="match status" value="1"/>
</dbReference>
<dbReference type="EMBL" id="PXNS01000017">
    <property type="protein sequence ID" value="PTL89080.1"/>
    <property type="molecule type" value="Genomic_DNA"/>
</dbReference>
<keyword evidence="4" id="KW-1185">Reference proteome</keyword>
<dbReference type="InterPro" id="IPR050792">
    <property type="entry name" value="ADP-ribosylglycohydrolase"/>
</dbReference>
<evidence type="ECO:0000256" key="2">
    <source>
        <dbReference type="ARBA" id="ARBA00022801"/>
    </source>
</evidence>
<gene>
    <name evidence="3" type="ORF">C6W88_19830</name>
</gene>
<name>A0ABX5IRD9_9GAMM</name>
<reference evidence="3 4" key="1">
    <citation type="submission" date="2018-03" db="EMBL/GenBank/DDBJ databases">
        <authorList>
            <person name="Zhou J."/>
            <person name="Li X."/>
            <person name="Xue M."/>
            <person name="Yin J."/>
        </authorList>
    </citation>
    <scope>NUCLEOTIDE SEQUENCE [LARGE SCALE GENOMIC DNA]</scope>
    <source>
        <strain evidence="3 4">SYSU ZJ2214</strain>
    </source>
</reference>
<comment type="similarity">
    <text evidence="1">Belongs to the ADP-ribosylglycohydrolase family.</text>
</comment>
<evidence type="ECO:0000313" key="4">
    <source>
        <dbReference type="Proteomes" id="UP000241895"/>
    </source>
</evidence>
<dbReference type="PANTHER" id="PTHR16222">
    <property type="entry name" value="ADP-RIBOSYLGLYCOHYDROLASE"/>
    <property type="match status" value="1"/>
</dbReference>
<dbReference type="PANTHER" id="PTHR16222:SF24">
    <property type="entry name" value="ADP-RIBOSYLHYDROLASE ARH3"/>
    <property type="match status" value="1"/>
</dbReference>
<dbReference type="Gene3D" id="1.10.4080.10">
    <property type="entry name" value="ADP-ribosylation/Crystallin J1"/>
    <property type="match status" value="1"/>
</dbReference>
<evidence type="ECO:0000256" key="1">
    <source>
        <dbReference type="ARBA" id="ARBA00010702"/>
    </source>
</evidence>
<organism evidence="3 4">
    <name type="scientific">Halomonas litopenaei</name>
    <dbReference type="NCBI Taxonomy" id="2109328"/>
    <lineage>
        <taxon>Bacteria</taxon>
        <taxon>Pseudomonadati</taxon>
        <taxon>Pseudomonadota</taxon>
        <taxon>Gammaproteobacteria</taxon>
        <taxon>Oceanospirillales</taxon>
        <taxon>Halomonadaceae</taxon>
        <taxon>Halomonas</taxon>
    </lineage>
</organism>
<keyword evidence="2" id="KW-0378">Hydrolase</keyword>
<dbReference type="InterPro" id="IPR036705">
    <property type="entry name" value="Ribosyl_crysJ1_sf"/>
</dbReference>
<comment type="caution">
    <text evidence="3">The sequence shown here is derived from an EMBL/GenBank/DDBJ whole genome shotgun (WGS) entry which is preliminary data.</text>
</comment>
<dbReference type="InterPro" id="IPR005502">
    <property type="entry name" value="Ribosyl_crysJ1"/>
</dbReference>